<proteinExistence type="predicted"/>
<evidence type="ECO:0000313" key="1">
    <source>
        <dbReference type="EMBL" id="EWM27435.1"/>
    </source>
</evidence>
<dbReference type="OrthoDB" id="10561268at2759"/>
<dbReference type="AlphaFoldDB" id="W7TK52"/>
<sequence length="248" mass="28577">MPPPSGVSRPPSFSITLRKLLSHIHLGSLTARSDGPCSFVRLRDKKGGFAGYRHLGTHRMDSDEETRGLVYQDIVEWGKEDERRATPSYASLRRAMTELEKGTKEKDQRCSTFEDFIVWTSDISNVRQRPKNVLLSPMSGRIQKIDDVMILILDTFAICVCWLELRDRLERGRTGILFRGKKITHAMSTCKVQLKKYTPSHHPHIKPLLTANMMHLKKIMWLYNESEKLSFQILSSLNRGIAYKLFFP</sequence>
<name>W7TK52_9STRA</name>
<gene>
    <name evidence="1" type="ORF">Naga_100482g1</name>
</gene>
<protein>
    <submittedName>
        <fullName evidence="1">Uncharacterized protein</fullName>
    </submittedName>
</protein>
<keyword evidence="2" id="KW-1185">Reference proteome</keyword>
<dbReference type="Proteomes" id="UP000019335">
    <property type="component" value="Chromosome 6"/>
</dbReference>
<reference evidence="1 2" key="1">
    <citation type="journal article" date="2014" name="Mol. Plant">
        <title>Chromosome Scale Genome Assembly and Transcriptome Profiling of Nannochloropsis gaditana in Nitrogen Depletion.</title>
        <authorList>
            <person name="Corteggiani Carpinelli E."/>
            <person name="Telatin A."/>
            <person name="Vitulo N."/>
            <person name="Forcato C."/>
            <person name="D'Angelo M."/>
            <person name="Schiavon R."/>
            <person name="Vezzi A."/>
            <person name="Giacometti G.M."/>
            <person name="Morosinotto T."/>
            <person name="Valle G."/>
        </authorList>
    </citation>
    <scope>NUCLEOTIDE SEQUENCE [LARGE SCALE GENOMIC DNA]</scope>
    <source>
        <strain evidence="1 2">B-31</strain>
    </source>
</reference>
<accession>W7TK52</accession>
<evidence type="ECO:0000313" key="2">
    <source>
        <dbReference type="Proteomes" id="UP000019335"/>
    </source>
</evidence>
<dbReference type="EMBL" id="AZIL01000449">
    <property type="protein sequence ID" value="EWM27435.1"/>
    <property type="molecule type" value="Genomic_DNA"/>
</dbReference>
<organism evidence="1 2">
    <name type="scientific">Nannochloropsis gaditana</name>
    <dbReference type="NCBI Taxonomy" id="72520"/>
    <lineage>
        <taxon>Eukaryota</taxon>
        <taxon>Sar</taxon>
        <taxon>Stramenopiles</taxon>
        <taxon>Ochrophyta</taxon>
        <taxon>Eustigmatophyceae</taxon>
        <taxon>Eustigmatales</taxon>
        <taxon>Monodopsidaceae</taxon>
        <taxon>Nannochloropsis</taxon>
    </lineage>
</organism>
<comment type="caution">
    <text evidence="1">The sequence shown here is derived from an EMBL/GenBank/DDBJ whole genome shotgun (WGS) entry which is preliminary data.</text>
</comment>